<dbReference type="EMBL" id="BAABJX010000035">
    <property type="protein sequence ID" value="GAA4837785.1"/>
    <property type="molecule type" value="Genomic_DNA"/>
</dbReference>
<dbReference type="RefSeq" id="WP_345372066.1">
    <property type="nucleotide sequence ID" value="NZ_BAABJX010000035.1"/>
</dbReference>
<keyword evidence="3" id="KW-1185">Reference proteome</keyword>
<evidence type="ECO:0000313" key="2">
    <source>
        <dbReference type="EMBL" id="GAA4837785.1"/>
    </source>
</evidence>
<comment type="caution">
    <text evidence="2">The sequence shown here is derived from an EMBL/GenBank/DDBJ whole genome shotgun (WGS) entry which is preliminary data.</text>
</comment>
<feature type="coiled-coil region" evidence="1">
    <location>
        <begin position="49"/>
        <end position="113"/>
    </location>
</feature>
<gene>
    <name evidence="2" type="ORF">GCM10023331_23680</name>
</gene>
<name>A0ABP9DE96_9BACT</name>
<dbReference type="Proteomes" id="UP001500298">
    <property type="component" value="Unassembled WGS sequence"/>
</dbReference>
<accession>A0ABP9DE96</accession>
<protein>
    <submittedName>
        <fullName evidence="2">Phasin family protein</fullName>
    </submittedName>
</protein>
<evidence type="ECO:0000256" key="1">
    <source>
        <dbReference type="SAM" id="Coils"/>
    </source>
</evidence>
<organism evidence="2 3">
    <name type="scientific">Algivirga pacifica</name>
    <dbReference type="NCBI Taxonomy" id="1162670"/>
    <lineage>
        <taxon>Bacteria</taxon>
        <taxon>Pseudomonadati</taxon>
        <taxon>Bacteroidota</taxon>
        <taxon>Cytophagia</taxon>
        <taxon>Cytophagales</taxon>
        <taxon>Flammeovirgaceae</taxon>
        <taxon>Algivirga</taxon>
    </lineage>
</organism>
<proteinExistence type="predicted"/>
<reference evidence="3" key="1">
    <citation type="journal article" date="2019" name="Int. J. Syst. Evol. Microbiol.">
        <title>The Global Catalogue of Microorganisms (GCM) 10K type strain sequencing project: providing services to taxonomists for standard genome sequencing and annotation.</title>
        <authorList>
            <consortium name="The Broad Institute Genomics Platform"/>
            <consortium name="The Broad Institute Genome Sequencing Center for Infectious Disease"/>
            <person name="Wu L."/>
            <person name="Ma J."/>
        </authorList>
    </citation>
    <scope>NUCLEOTIDE SEQUENCE [LARGE SCALE GENOMIC DNA]</scope>
    <source>
        <strain evidence="3">JCM 18326</strain>
    </source>
</reference>
<keyword evidence="1" id="KW-0175">Coiled coil</keyword>
<sequence>METLIKKFIYTGVGLAAFTAEKVKEVIDAMIAEERISEEEGKKIVRELMSTTENKKMEVEEQLRLISDRLTKAFSRAESPADKEEMEMLKARIEILEQRLAESEAKEAAEKSE</sequence>
<evidence type="ECO:0000313" key="3">
    <source>
        <dbReference type="Proteomes" id="UP001500298"/>
    </source>
</evidence>